<evidence type="ECO:0000313" key="1">
    <source>
        <dbReference type="EMBL" id="SDX50650.1"/>
    </source>
</evidence>
<keyword evidence="1" id="KW-0489">Methyltransferase</keyword>
<keyword evidence="1" id="KW-0808">Transferase</keyword>
<proteinExistence type="predicted"/>
<comment type="caution">
    <text evidence="1">The sequence shown here is derived from an EMBL/GenBank/DDBJ whole genome shotgun (WGS) entry which is preliminary data.</text>
</comment>
<dbReference type="AlphaFoldDB" id="A0A8X8LFS7"/>
<reference evidence="1 2" key="1">
    <citation type="submission" date="2016-10" db="EMBL/GenBank/DDBJ databases">
        <authorList>
            <person name="Varghese N."/>
            <person name="Submissions S."/>
        </authorList>
    </citation>
    <scope>NUCLEOTIDE SEQUENCE [LARGE SCALE GENOMIC DNA]</scope>
    <source>
        <strain evidence="1 2">DSM 25353</strain>
    </source>
</reference>
<dbReference type="Pfam" id="PF13578">
    <property type="entry name" value="Methyltransf_24"/>
    <property type="match status" value="1"/>
</dbReference>
<dbReference type="InterPro" id="IPR029063">
    <property type="entry name" value="SAM-dependent_MTases_sf"/>
</dbReference>
<dbReference type="Gene3D" id="3.40.50.150">
    <property type="entry name" value="Vaccinia Virus protein VP39"/>
    <property type="match status" value="1"/>
</dbReference>
<dbReference type="GO" id="GO:0032259">
    <property type="term" value="P:methylation"/>
    <property type="evidence" value="ECO:0007669"/>
    <property type="project" value="UniProtKB-KW"/>
</dbReference>
<organism evidence="1 2">
    <name type="scientific">Hydrobacter penzbergensis</name>
    <dbReference type="NCBI Taxonomy" id="1235997"/>
    <lineage>
        <taxon>Bacteria</taxon>
        <taxon>Pseudomonadati</taxon>
        <taxon>Bacteroidota</taxon>
        <taxon>Chitinophagia</taxon>
        <taxon>Chitinophagales</taxon>
        <taxon>Chitinophagaceae</taxon>
        <taxon>Hydrobacter</taxon>
    </lineage>
</organism>
<gene>
    <name evidence="1" type="ORF">SAMN05444410_11824</name>
</gene>
<sequence length="228" mass="26562">MKNMDRLFVLKSLMQHRHLKNYLEIGVFNGHIFFRIKSNFKIAVDPDFVFGNGRKAIKLLLNPYNRYNQYFEKTSDDFFAQDGPRLFQNKKIELALIDGMHECDYVIRDVEHTLNHAAPNAVIVLHDCNPLSAEAACSFKEWNYPGTWNGDVWKAILYFRSQRKDLTCFVLDADQGLGIIVKQPATTLLPYDKEQISQFTYQDLALNRAEWLGLQPSDYFYDFFKIGA</sequence>
<evidence type="ECO:0000313" key="2">
    <source>
        <dbReference type="Proteomes" id="UP000198711"/>
    </source>
</evidence>
<protein>
    <submittedName>
        <fullName evidence="1">Methyltransferase domain-containing protein</fullName>
    </submittedName>
</protein>
<keyword evidence="2" id="KW-1185">Reference proteome</keyword>
<dbReference type="GO" id="GO:0008168">
    <property type="term" value="F:methyltransferase activity"/>
    <property type="evidence" value="ECO:0007669"/>
    <property type="project" value="UniProtKB-KW"/>
</dbReference>
<dbReference type="EMBL" id="FNNO01000018">
    <property type="protein sequence ID" value="SDX50650.1"/>
    <property type="molecule type" value="Genomic_DNA"/>
</dbReference>
<accession>A0A8X8LFS7</accession>
<name>A0A8X8LFS7_9BACT</name>
<dbReference type="SUPFAM" id="SSF53335">
    <property type="entry name" value="S-adenosyl-L-methionine-dependent methyltransferases"/>
    <property type="match status" value="1"/>
</dbReference>
<dbReference type="Proteomes" id="UP000198711">
    <property type="component" value="Unassembled WGS sequence"/>
</dbReference>